<dbReference type="SUPFAM" id="SSF52075">
    <property type="entry name" value="Outer arm dynein light chain 1"/>
    <property type="match status" value="1"/>
</dbReference>
<dbReference type="PANTHER" id="PTHR15454:SF73">
    <property type="entry name" value="DYNEIN AXONEMAL LIGHT CHAIN 1"/>
    <property type="match status" value="1"/>
</dbReference>
<evidence type="ECO:0000256" key="2">
    <source>
        <dbReference type="ARBA" id="ARBA00022490"/>
    </source>
</evidence>
<dbReference type="Gene3D" id="3.80.10.10">
    <property type="entry name" value="Ribonuclease Inhibitor"/>
    <property type="match status" value="2"/>
</dbReference>
<dbReference type="PROSITE" id="PS51450">
    <property type="entry name" value="LRR"/>
    <property type="match status" value="1"/>
</dbReference>
<dbReference type="AlphaFoldDB" id="A0A553NTF1"/>
<comment type="subcellular location">
    <subcellularLocation>
        <location evidence="1">Cytoplasm</location>
        <location evidence="1">Cytoskeleton</location>
        <location evidence="1">Cilium axoneme</location>
    </subcellularLocation>
</comment>
<keyword evidence="3" id="KW-0433">Leucine-rich repeat</keyword>
<gene>
    <name evidence="13" type="ORF">TCAL_07192</name>
</gene>
<evidence type="ECO:0000256" key="7">
    <source>
        <dbReference type="ARBA" id="ARBA00023175"/>
    </source>
</evidence>
<sequence>MLPVIPSLESALRQVILAKQAKRTLTLPVDVLQELNAHWEQDQDTQPMDPDPADSAQPHQTTLTFLLERVMPIWARQIQNLRLCGQPMAHPFRLTLAGSPRTRPYLPVHLAWFDLCEWLHLIEIDLAILVDLDAVSNQLGGLVLTRCRPPTRHWSAWWSRFSWDNLHTLSLGRNQLTQIDWPLDGVCPNLHQLDLSYNQLSSFKSGLQLPRLRVLIASFNQWRTCPDLSGLPQLQTLHLAYNFLERLDGLEMALQLRVLDISANLLLHHDTLSPLSRLRWLRSLDLNDNPLGCLPTHRESTLAWISPHVDTEAFVLDRGALSPSDKLRLGLARQLTVAGPTQPRSRDPSPVDRDSTRVQSGHRSGTRARSRQREVVIAEPSHEIQEPTQSFLDNPIEEEEPEYLQTKRKVDALRATHGQAGWLHSVGGQELNNVLGISRASRAVAHTTLTDESLKEQEAKRQDIEKFVEQASEQLRRTKCSEPVERLRIMARACVEPNAVEDQSEDEAMLELDNEDVGEVDLDLSCDFVKLLNQLKDLLWQKSTHLLINVEIVKTEPPTLEFTFRADGSLACMEPLERYRFILNEVDLSKVLDFVQPTLADHRLAMARAVRRMNCLMCQNAFKLEINQPMACPKCSSAMVVQGSDRASTSSSSPTVSVGIPVCEDLAFATPKGESPNFPSTLDDQFCRSTPQKRANPVYNVEVASPEYFGDHTVRPINAQNGSSNSSEESNSNQRLNVGSVRREMDDTSSLTSAAYYTCASDISLNSAAQLMGGKVPRTRSTCTTPKVSKKKRNRLKKVASEGVILGKLDTFERVSPIPREKHPPSFDSVLSETILHQLGECLYPRLIAWDYHDFTLVDHRVKLHCELVLCQERDENILLLAKQIPDLRQLSLFYCREDVDEWLISIETRPIQQLRKSLLLARGQGIGLEFTKPNATYYLIFGDPARTSRFKTQLDDYLREFVRPSGLEHRDISSLEEGVILDQMDKNQVQCNKSLVCILDAQTGDRHQADISLKHSTVILTRFEVILIENFFQWIFADNQSALRVDHVFRLQDMKQINLHKSRPEVLSLLFGETDGVHLFLASESMVLDFVKKLQELWEDIHDQRFEECLNYYLGDGTDEVVNMCTFQLKDSIEPNTFDLTEWIHVVKRSAAQPNRSAFVIPQQ</sequence>
<dbReference type="GO" id="GO:0005930">
    <property type="term" value="C:axoneme"/>
    <property type="evidence" value="ECO:0007669"/>
    <property type="project" value="UniProtKB-SubCell"/>
</dbReference>
<evidence type="ECO:0000256" key="5">
    <source>
        <dbReference type="ARBA" id="ARBA00022737"/>
    </source>
</evidence>
<comment type="similarity">
    <text evidence="10">Belongs to the dynein light chain LC1-type family.</text>
</comment>
<keyword evidence="4" id="KW-0493">Microtubule</keyword>
<evidence type="ECO:0000256" key="4">
    <source>
        <dbReference type="ARBA" id="ARBA00022701"/>
    </source>
</evidence>
<keyword evidence="9" id="KW-0966">Cell projection</keyword>
<evidence type="ECO:0000256" key="6">
    <source>
        <dbReference type="ARBA" id="ARBA00023017"/>
    </source>
</evidence>
<dbReference type="Proteomes" id="UP000318571">
    <property type="component" value="Chromosome 1"/>
</dbReference>
<protein>
    <recommendedName>
        <fullName evidence="11">Dynein axonemal light chain 1</fullName>
    </recommendedName>
</protein>
<evidence type="ECO:0000256" key="8">
    <source>
        <dbReference type="ARBA" id="ARBA00023212"/>
    </source>
</evidence>
<dbReference type="EMBL" id="VCGU01000010">
    <property type="protein sequence ID" value="TRY68712.1"/>
    <property type="molecule type" value="Genomic_DNA"/>
</dbReference>
<evidence type="ECO:0000256" key="11">
    <source>
        <dbReference type="ARBA" id="ARBA00049760"/>
    </source>
</evidence>
<evidence type="ECO:0000256" key="10">
    <source>
        <dbReference type="ARBA" id="ARBA00049659"/>
    </source>
</evidence>
<comment type="caution">
    <text evidence="13">The sequence shown here is derived from an EMBL/GenBank/DDBJ whole genome shotgun (WGS) entry which is preliminary data.</text>
</comment>
<evidence type="ECO:0000256" key="12">
    <source>
        <dbReference type="SAM" id="MobiDB-lite"/>
    </source>
</evidence>
<keyword evidence="8" id="KW-0206">Cytoskeleton</keyword>
<keyword evidence="14" id="KW-1185">Reference proteome</keyword>
<feature type="compositionally biased region" description="Basic and acidic residues" evidence="12">
    <location>
        <begin position="371"/>
        <end position="385"/>
    </location>
</feature>
<feature type="compositionally biased region" description="Basic and acidic residues" evidence="12">
    <location>
        <begin position="344"/>
        <end position="356"/>
    </location>
</feature>
<keyword evidence="5" id="KW-0677">Repeat</keyword>
<evidence type="ECO:0000313" key="14">
    <source>
        <dbReference type="Proteomes" id="UP000318571"/>
    </source>
</evidence>
<dbReference type="Pfam" id="PF12799">
    <property type="entry name" value="LRR_4"/>
    <property type="match status" value="1"/>
</dbReference>
<reference evidence="13 14" key="1">
    <citation type="journal article" date="2018" name="Nat. Ecol. Evol.">
        <title>Genomic signatures of mitonuclear coevolution across populations of Tigriopus californicus.</title>
        <authorList>
            <person name="Barreto F.S."/>
            <person name="Watson E.T."/>
            <person name="Lima T.G."/>
            <person name="Willett C.S."/>
            <person name="Edmands S."/>
            <person name="Li W."/>
            <person name="Burton R.S."/>
        </authorList>
    </citation>
    <scope>NUCLEOTIDE SEQUENCE [LARGE SCALE GENOMIC DNA]</scope>
    <source>
        <strain evidence="13 14">San Diego</strain>
    </source>
</reference>
<dbReference type="PANTHER" id="PTHR15454">
    <property type="entry name" value="NISCHARIN RELATED"/>
    <property type="match status" value="1"/>
</dbReference>
<dbReference type="GO" id="GO:0005874">
    <property type="term" value="C:microtubule"/>
    <property type="evidence" value="ECO:0007669"/>
    <property type="project" value="UniProtKB-KW"/>
</dbReference>
<evidence type="ECO:0000256" key="9">
    <source>
        <dbReference type="ARBA" id="ARBA00023273"/>
    </source>
</evidence>
<dbReference type="GO" id="GO:0030286">
    <property type="term" value="C:dynein complex"/>
    <property type="evidence" value="ECO:0007669"/>
    <property type="project" value="UniProtKB-KW"/>
</dbReference>
<organism evidence="13 14">
    <name type="scientific">Tigriopus californicus</name>
    <name type="common">Marine copepod</name>
    <dbReference type="NCBI Taxonomy" id="6832"/>
    <lineage>
        <taxon>Eukaryota</taxon>
        <taxon>Metazoa</taxon>
        <taxon>Ecdysozoa</taxon>
        <taxon>Arthropoda</taxon>
        <taxon>Crustacea</taxon>
        <taxon>Multicrustacea</taxon>
        <taxon>Hexanauplia</taxon>
        <taxon>Copepoda</taxon>
        <taxon>Harpacticoida</taxon>
        <taxon>Harpacticidae</taxon>
        <taxon>Tigriopus</taxon>
    </lineage>
</organism>
<accession>A0A553NTF1</accession>
<evidence type="ECO:0000256" key="1">
    <source>
        <dbReference type="ARBA" id="ARBA00004430"/>
    </source>
</evidence>
<evidence type="ECO:0000313" key="13">
    <source>
        <dbReference type="EMBL" id="TRY68712.1"/>
    </source>
</evidence>
<dbReference type="STRING" id="6832.A0A553NTF1"/>
<proteinExistence type="inferred from homology"/>
<evidence type="ECO:0000256" key="3">
    <source>
        <dbReference type="ARBA" id="ARBA00022614"/>
    </source>
</evidence>
<feature type="compositionally biased region" description="Low complexity" evidence="12">
    <location>
        <begin position="723"/>
        <end position="733"/>
    </location>
</feature>
<keyword evidence="7" id="KW-0505">Motor protein</keyword>
<feature type="region of interest" description="Disordered" evidence="12">
    <location>
        <begin position="334"/>
        <end position="387"/>
    </location>
</feature>
<keyword evidence="6" id="KW-0243">Dynein</keyword>
<feature type="region of interest" description="Disordered" evidence="12">
    <location>
        <begin position="712"/>
        <end position="744"/>
    </location>
</feature>
<dbReference type="InterPro" id="IPR025875">
    <property type="entry name" value="Leu-rich_rpt_4"/>
</dbReference>
<keyword evidence="2" id="KW-0963">Cytoplasm</keyword>
<name>A0A553NTF1_TIGCA</name>
<dbReference type="InterPro" id="IPR032675">
    <property type="entry name" value="LRR_dom_sf"/>
</dbReference>
<dbReference type="InterPro" id="IPR001611">
    <property type="entry name" value="Leu-rich_rpt"/>
</dbReference>